<evidence type="ECO:0000256" key="4">
    <source>
        <dbReference type="ARBA" id="ARBA00022989"/>
    </source>
</evidence>
<keyword evidence="2 5" id="KW-0812">Transmembrane</keyword>
<feature type="domain" description="Cell envelope-related transcriptional attenuator" evidence="6">
    <location>
        <begin position="94"/>
        <end position="242"/>
    </location>
</feature>
<dbReference type="PANTHER" id="PTHR33392">
    <property type="entry name" value="POLYISOPRENYL-TEICHOIC ACID--PEPTIDOGLYCAN TEICHOIC ACID TRANSFERASE TAGU"/>
    <property type="match status" value="1"/>
</dbReference>
<organism evidence="7 8">
    <name type="scientific">Neobacillus massiliamazoniensis</name>
    <dbReference type="NCBI Taxonomy" id="1499688"/>
    <lineage>
        <taxon>Bacteria</taxon>
        <taxon>Bacillati</taxon>
        <taxon>Bacillota</taxon>
        <taxon>Bacilli</taxon>
        <taxon>Bacillales</taxon>
        <taxon>Bacillaceae</taxon>
        <taxon>Neobacillus</taxon>
    </lineage>
</organism>
<dbReference type="OrthoDB" id="27330at2"/>
<evidence type="ECO:0000256" key="1">
    <source>
        <dbReference type="ARBA" id="ARBA00006068"/>
    </source>
</evidence>
<sequence>MSDHTRSSRYNQKIKRKWRILLWILVPFLVIALGGVVYATSLYKKAETVVAKSYKPVNSISKRAVKADPSKDNISILFIGIDDSQSRNLGKDTRSDALMVATLNKKDKSVKLLSIPRDSYVHVPEKNIYTKITHAHAYGGTKLTIDTVQELLDIPIDYYVKMNFNAFMDVVNALGGIEVNVPYDLYEQDSKDRQNAIHLKKGLQTLNGEEALALARTRHYDSDIQRGGRQQEILKAIIKKAESANSLTKYGQVINAIGDNMETNMTFNDMKSLFEYALAGNSLNMESLKLEGTDAYINKIYYYKINRTSLANTKEILKQHLALDDKQNAEASTTNNINTSSKRN</sequence>
<dbReference type="NCBIfam" id="TIGR00350">
    <property type="entry name" value="lytR_cpsA_psr"/>
    <property type="match status" value="1"/>
</dbReference>
<dbReference type="GO" id="GO:0071555">
    <property type="term" value="P:cell wall organization"/>
    <property type="evidence" value="ECO:0007669"/>
    <property type="project" value="UniProtKB-KW"/>
</dbReference>
<dbReference type="AlphaFoldDB" id="A0A0U1NTI8"/>
<dbReference type="Gene3D" id="3.40.630.190">
    <property type="entry name" value="LCP protein"/>
    <property type="match status" value="1"/>
</dbReference>
<dbReference type="InterPro" id="IPR050922">
    <property type="entry name" value="LytR/CpsA/Psr_CW_biosynth"/>
</dbReference>
<name>A0A0U1NTI8_9BACI</name>
<dbReference type="RefSeq" id="WP_090632296.1">
    <property type="nucleotide sequence ID" value="NZ_CVRB01000001.1"/>
</dbReference>
<keyword evidence="4 5" id="KW-1133">Transmembrane helix</keyword>
<keyword evidence="3" id="KW-0735">Signal-anchor</keyword>
<accession>A0A0U1NTI8</accession>
<evidence type="ECO:0000313" key="8">
    <source>
        <dbReference type="Proteomes" id="UP000199087"/>
    </source>
</evidence>
<dbReference type="PANTHER" id="PTHR33392:SF3">
    <property type="entry name" value="POLYISOPRENYL-TEICHOIC ACID--PEPTIDOGLYCAN TEICHOIC ACID TRANSFERASE TAGT"/>
    <property type="match status" value="1"/>
</dbReference>
<evidence type="ECO:0000256" key="2">
    <source>
        <dbReference type="ARBA" id="ARBA00022692"/>
    </source>
</evidence>
<comment type="similarity">
    <text evidence="1">Belongs to the LytR/CpsA/Psr (LCP) family.</text>
</comment>
<evidence type="ECO:0000256" key="3">
    <source>
        <dbReference type="ARBA" id="ARBA00022968"/>
    </source>
</evidence>
<proteinExistence type="inferred from homology"/>
<keyword evidence="5" id="KW-0472">Membrane</keyword>
<dbReference type="InterPro" id="IPR004474">
    <property type="entry name" value="LytR_CpsA_psr"/>
</dbReference>
<protein>
    <submittedName>
        <fullName evidence="7">Membrane bound transcriptional regulator</fullName>
    </submittedName>
</protein>
<evidence type="ECO:0000313" key="7">
    <source>
        <dbReference type="EMBL" id="CRK81379.1"/>
    </source>
</evidence>
<feature type="transmembrane region" description="Helical" evidence="5">
    <location>
        <begin position="20"/>
        <end position="43"/>
    </location>
</feature>
<evidence type="ECO:0000256" key="5">
    <source>
        <dbReference type="SAM" id="Phobius"/>
    </source>
</evidence>
<dbReference type="EMBL" id="CVRB01000001">
    <property type="protein sequence ID" value="CRK81379.1"/>
    <property type="molecule type" value="Genomic_DNA"/>
</dbReference>
<reference evidence="8" key="1">
    <citation type="submission" date="2015-05" db="EMBL/GenBank/DDBJ databases">
        <authorList>
            <person name="Urmite Genomes"/>
        </authorList>
    </citation>
    <scope>NUCLEOTIDE SEQUENCE [LARGE SCALE GENOMIC DNA]</scope>
    <source>
        <strain evidence="8">LF1</strain>
    </source>
</reference>
<dbReference type="Proteomes" id="UP000199087">
    <property type="component" value="Unassembled WGS sequence"/>
</dbReference>
<gene>
    <name evidence="7" type="ORF">BN000_01281</name>
</gene>
<dbReference type="Pfam" id="PF03816">
    <property type="entry name" value="LytR_cpsA_psr"/>
    <property type="match status" value="1"/>
</dbReference>
<keyword evidence="8" id="KW-1185">Reference proteome</keyword>
<evidence type="ECO:0000259" key="6">
    <source>
        <dbReference type="Pfam" id="PF03816"/>
    </source>
</evidence>
<dbReference type="STRING" id="1499688.BN000_01281"/>